<dbReference type="InterPro" id="IPR015422">
    <property type="entry name" value="PyrdxlP-dep_Trfase_small"/>
</dbReference>
<gene>
    <name evidence="1" type="ORF">DXG03_006281</name>
</gene>
<protein>
    <submittedName>
        <fullName evidence="1">Uncharacterized protein</fullName>
    </submittedName>
</protein>
<dbReference type="AlphaFoldDB" id="A0A9P7KAN8"/>
<dbReference type="Gene3D" id="3.90.1150.10">
    <property type="entry name" value="Aspartate Aminotransferase, domain 1"/>
    <property type="match status" value="1"/>
</dbReference>
<dbReference type="Proteomes" id="UP000775547">
    <property type="component" value="Unassembled WGS sequence"/>
</dbReference>
<name>A0A9P7KAN8_9AGAR</name>
<dbReference type="SUPFAM" id="SSF53383">
    <property type="entry name" value="PLP-dependent transferases"/>
    <property type="match status" value="1"/>
</dbReference>
<comment type="caution">
    <text evidence="1">The sequence shown here is derived from an EMBL/GenBank/DDBJ whole genome shotgun (WGS) entry which is preliminary data.</text>
</comment>
<reference evidence="1" key="1">
    <citation type="submission" date="2020-07" db="EMBL/GenBank/DDBJ databases">
        <authorList>
            <person name="Nieuwenhuis M."/>
            <person name="Van De Peppel L.J.J."/>
        </authorList>
    </citation>
    <scope>NUCLEOTIDE SEQUENCE</scope>
    <source>
        <strain evidence="1">AP01</strain>
        <tissue evidence="1">Mycelium</tissue>
    </source>
</reference>
<proteinExistence type="predicted"/>
<dbReference type="OrthoDB" id="10260828at2759"/>
<reference evidence="1" key="2">
    <citation type="submission" date="2021-10" db="EMBL/GenBank/DDBJ databases">
        <title>Phylogenomics reveals ancestral predisposition of the termite-cultivated fungus Termitomyces towards a domesticated lifestyle.</title>
        <authorList>
            <person name="Auxier B."/>
            <person name="Grum-Grzhimaylo A."/>
            <person name="Cardenas M.E."/>
            <person name="Lodge J.D."/>
            <person name="Laessoe T."/>
            <person name="Pedersen O."/>
            <person name="Smith M.E."/>
            <person name="Kuyper T.W."/>
            <person name="Franco-Molano E.A."/>
            <person name="Baroni T.J."/>
            <person name="Aanen D.K."/>
        </authorList>
    </citation>
    <scope>NUCLEOTIDE SEQUENCE</scope>
    <source>
        <strain evidence="1">AP01</strain>
        <tissue evidence="1">Mycelium</tissue>
    </source>
</reference>
<keyword evidence="2" id="KW-1185">Reference proteome</keyword>
<evidence type="ECO:0000313" key="1">
    <source>
        <dbReference type="EMBL" id="KAG5641056.1"/>
    </source>
</evidence>
<dbReference type="EMBL" id="JABCKV010000402">
    <property type="protein sequence ID" value="KAG5641056.1"/>
    <property type="molecule type" value="Genomic_DNA"/>
</dbReference>
<evidence type="ECO:0000313" key="2">
    <source>
        <dbReference type="Proteomes" id="UP000775547"/>
    </source>
</evidence>
<sequence length="126" mass="13544">MLQATRRLSLTRIHGSQFVGRMSINKTPNGAASQSREVSTSSEKLLKLGHKHVTNGLGRLTEGIMAKGNGSYVEYEDGKRLLDFSTGIGVTSLGTTCQVTFVVAETNISRQDIVTPKSVKPPPSNV</sequence>
<accession>A0A9P7KAN8</accession>
<organism evidence="1 2">
    <name type="scientific">Asterophora parasitica</name>
    <dbReference type="NCBI Taxonomy" id="117018"/>
    <lineage>
        <taxon>Eukaryota</taxon>
        <taxon>Fungi</taxon>
        <taxon>Dikarya</taxon>
        <taxon>Basidiomycota</taxon>
        <taxon>Agaricomycotina</taxon>
        <taxon>Agaricomycetes</taxon>
        <taxon>Agaricomycetidae</taxon>
        <taxon>Agaricales</taxon>
        <taxon>Tricholomatineae</taxon>
        <taxon>Lyophyllaceae</taxon>
        <taxon>Asterophora</taxon>
    </lineage>
</organism>
<dbReference type="InterPro" id="IPR015424">
    <property type="entry name" value="PyrdxlP-dep_Trfase"/>
</dbReference>